<evidence type="ECO:0000313" key="9">
    <source>
        <dbReference type="EMBL" id="MFD2168734.1"/>
    </source>
</evidence>
<dbReference type="InterPro" id="IPR011701">
    <property type="entry name" value="MFS"/>
</dbReference>
<evidence type="ECO:0000256" key="7">
    <source>
        <dbReference type="SAM" id="Phobius"/>
    </source>
</evidence>
<feature type="transmembrane region" description="Helical" evidence="7">
    <location>
        <begin position="256"/>
        <end position="277"/>
    </location>
</feature>
<keyword evidence="3" id="KW-1003">Cell membrane</keyword>
<dbReference type="CDD" id="cd17474">
    <property type="entry name" value="MFS_YfmO_like"/>
    <property type="match status" value="1"/>
</dbReference>
<dbReference type="RefSeq" id="WP_386043713.1">
    <property type="nucleotide sequence ID" value="NZ_JBHUIO010000002.1"/>
</dbReference>
<feature type="transmembrane region" description="Helical" evidence="7">
    <location>
        <begin position="376"/>
        <end position="396"/>
    </location>
</feature>
<dbReference type="InterPro" id="IPR050189">
    <property type="entry name" value="MFS_Efflux_Transporters"/>
</dbReference>
<keyword evidence="2" id="KW-0813">Transport</keyword>
<evidence type="ECO:0000256" key="4">
    <source>
        <dbReference type="ARBA" id="ARBA00022692"/>
    </source>
</evidence>
<evidence type="ECO:0000256" key="5">
    <source>
        <dbReference type="ARBA" id="ARBA00022989"/>
    </source>
</evidence>
<feature type="transmembrane region" description="Helical" evidence="7">
    <location>
        <begin position="12"/>
        <end position="36"/>
    </location>
</feature>
<keyword evidence="5 7" id="KW-1133">Transmembrane helix</keyword>
<proteinExistence type="predicted"/>
<dbReference type="PANTHER" id="PTHR43124:SF3">
    <property type="entry name" value="CHLORAMPHENICOL EFFLUX PUMP RV0191"/>
    <property type="match status" value="1"/>
</dbReference>
<protein>
    <submittedName>
        <fullName evidence="9">MFS transporter</fullName>
    </submittedName>
</protein>
<feature type="transmembrane region" description="Helical" evidence="7">
    <location>
        <begin position="314"/>
        <end position="336"/>
    </location>
</feature>
<organism evidence="9 10">
    <name type="scientific">Tumebacillus lipolyticus</name>
    <dbReference type="NCBI Taxonomy" id="1280370"/>
    <lineage>
        <taxon>Bacteria</taxon>
        <taxon>Bacillati</taxon>
        <taxon>Bacillota</taxon>
        <taxon>Bacilli</taxon>
        <taxon>Bacillales</taxon>
        <taxon>Alicyclobacillaceae</taxon>
        <taxon>Tumebacillus</taxon>
    </lineage>
</organism>
<dbReference type="PANTHER" id="PTHR43124">
    <property type="entry name" value="PURINE EFFLUX PUMP PBUE"/>
    <property type="match status" value="1"/>
</dbReference>
<dbReference type="PROSITE" id="PS50850">
    <property type="entry name" value="MFS"/>
    <property type="match status" value="1"/>
</dbReference>
<accession>A0ABW4ZTQ4</accession>
<keyword evidence="6 7" id="KW-0472">Membrane</keyword>
<reference evidence="10" key="1">
    <citation type="journal article" date="2019" name="Int. J. Syst. Evol. Microbiol.">
        <title>The Global Catalogue of Microorganisms (GCM) 10K type strain sequencing project: providing services to taxonomists for standard genome sequencing and annotation.</title>
        <authorList>
            <consortium name="The Broad Institute Genomics Platform"/>
            <consortium name="The Broad Institute Genome Sequencing Center for Infectious Disease"/>
            <person name="Wu L."/>
            <person name="Ma J."/>
        </authorList>
    </citation>
    <scope>NUCLEOTIDE SEQUENCE [LARGE SCALE GENOMIC DNA]</scope>
    <source>
        <strain evidence="10">CGMCC 1.13574</strain>
    </source>
</reference>
<evidence type="ECO:0000256" key="1">
    <source>
        <dbReference type="ARBA" id="ARBA00004651"/>
    </source>
</evidence>
<keyword evidence="4 7" id="KW-0812">Transmembrane</keyword>
<dbReference type="SUPFAM" id="SSF103473">
    <property type="entry name" value="MFS general substrate transporter"/>
    <property type="match status" value="1"/>
</dbReference>
<comment type="subcellular location">
    <subcellularLocation>
        <location evidence="1">Cell membrane</location>
        <topology evidence="1">Multi-pass membrane protein</topology>
    </subcellularLocation>
</comment>
<keyword evidence="10" id="KW-1185">Reference proteome</keyword>
<evidence type="ECO:0000256" key="3">
    <source>
        <dbReference type="ARBA" id="ARBA00022475"/>
    </source>
</evidence>
<dbReference type="EMBL" id="JBHUIO010000002">
    <property type="protein sequence ID" value="MFD2168734.1"/>
    <property type="molecule type" value="Genomic_DNA"/>
</dbReference>
<dbReference type="Pfam" id="PF07690">
    <property type="entry name" value="MFS_1"/>
    <property type="match status" value="1"/>
</dbReference>
<feature type="domain" description="Major facilitator superfamily (MFS) profile" evidence="8">
    <location>
        <begin position="14"/>
        <end position="400"/>
    </location>
</feature>
<evidence type="ECO:0000256" key="2">
    <source>
        <dbReference type="ARBA" id="ARBA00022448"/>
    </source>
</evidence>
<evidence type="ECO:0000259" key="8">
    <source>
        <dbReference type="PROSITE" id="PS50850"/>
    </source>
</evidence>
<evidence type="ECO:0000256" key="6">
    <source>
        <dbReference type="ARBA" id="ARBA00023136"/>
    </source>
</evidence>
<feature type="transmembrane region" description="Helical" evidence="7">
    <location>
        <begin position="348"/>
        <end position="370"/>
    </location>
</feature>
<sequence length="427" mass="45558">MTATQSKHAIRFWPLFALATVPLIMVLGNSMLIPILPQMQQEIGISKFQASLVVTLFSVPAGVIIPLAGFLSDHFSRKIVIVPSLLLYGAGGIIAGLAAWLIDKPYAVIMVGRVLQGIGAAGTAPIAMALAGDIWSGAARSKSLGLIEAANGFGKVVSPILGSLLALLVWYAAFFAFPLICLLSAALVYFLVKEPKKQGRSQSFRAYVGSLKKIFQKQAKWLLTAYFAGALALFILFGVLFYIAQLLEETYKVADLLRGAILAIPLLAMCTVSYVTGTKIKKNIQLMRILILVGLTLIGAPLAVAAFFKNPYVSLGLLVITGVGTGLVLPCLNTLITSAVQQAERGAVTSLYGSVRFLGVAAGPPIFGALMDTPKLMFLIMAGLAALAVVLAFFLLKLEQGGGGSDPRRYEKIEQERKLLTRMKARA</sequence>
<feature type="transmembrane region" description="Helical" evidence="7">
    <location>
        <begin position="289"/>
        <end position="308"/>
    </location>
</feature>
<evidence type="ECO:0000313" key="10">
    <source>
        <dbReference type="Proteomes" id="UP001597343"/>
    </source>
</evidence>
<feature type="transmembrane region" description="Helical" evidence="7">
    <location>
        <begin position="79"/>
        <end position="102"/>
    </location>
</feature>
<comment type="caution">
    <text evidence="9">The sequence shown here is derived from an EMBL/GenBank/DDBJ whole genome shotgun (WGS) entry which is preliminary data.</text>
</comment>
<feature type="transmembrane region" description="Helical" evidence="7">
    <location>
        <begin position="221"/>
        <end position="244"/>
    </location>
</feature>
<feature type="transmembrane region" description="Helical" evidence="7">
    <location>
        <begin position="168"/>
        <end position="192"/>
    </location>
</feature>
<dbReference type="Proteomes" id="UP001597343">
    <property type="component" value="Unassembled WGS sequence"/>
</dbReference>
<dbReference type="PRINTS" id="PR01035">
    <property type="entry name" value="TCRTETA"/>
</dbReference>
<dbReference type="InterPro" id="IPR036259">
    <property type="entry name" value="MFS_trans_sf"/>
</dbReference>
<dbReference type="Gene3D" id="1.20.1250.20">
    <property type="entry name" value="MFS general substrate transporter like domains"/>
    <property type="match status" value="1"/>
</dbReference>
<feature type="transmembrane region" description="Helical" evidence="7">
    <location>
        <begin position="48"/>
        <end position="72"/>
    </location>
</feature>
<dbReference type="InterPro" id="IPR001958">
    <property type="entry name" value="Tet-R_TetA/multi-R_MdtG-like"/>
</dbReference>
<name>A0ABW4ZTQ4_9BACL</name>
<dbReference type="InterPro" id="IPR020846">
    <property type="entry name" value="MFS_dom"/>
</dbReference>
<gene>
    <name evidence="9" type="ORF">ACFSOY_01715</name>
</gene>